<evidence type="ECO:0000313" key="2">
    <source>
        <dbReference type="Ensembl" id="ENSSLDP00000020432.1"/>
    </source>
</evidence>
<keyword evidence="1" id="KW-0472">Membrane</keyword>
<keyword evidence="1" id="KW-0812">Transmembrane</keyword>
<protein>
    <submittedName>
        <fullName evidence="2">Uncharacterized protein</fullName>
    </submittedName>
</protein>
<proteinExistence type="predicted"/>
<keyword evidence="3" id="KW-1185">Reference proteome</keyword>
<sequence>MFIRTLQITPVLCIGTDVEKRFILSGRQPRTAALFILCYGDGGIGSPDHHFDDMQRRGERLCTAYICCHWRFPSCSDQQVEHIFCVRKVIDVQYVCAESCIQSVIKFCLMLFIFPLILHLCNMFIKVIHQLHSFGFPLYRQKKNHCSFLYYKYLHSETPS</sequence>
<reference evidence="2" key="1">
    <citation type="submission" date="2025-08" db="UniProtKB">
        <authorList>
            <consortium name="Ensembl"/>
        </authorList>
    </citation>
    <scope>IDENTIFICATION</scope>
</reference>
<organism evidence="2 3">
    <name type="scientific">Seriola lalandi dorsalis</name>
    <dbReference type="NCBI Taxonomy" id="1841481"/>
    <lineage>
        <taxon>Eukaryota</taxon>
        <taxon>Metazoa</taxon>
        <taxon>Chordata</taxon>
        <taxon>Craniata</taxon>
        <taxon>Vertebrata</taxon>
        <taxon>Euteleostomi</taxon>
        <taxon>Actinopterygii</taxon>
        <taxon>Neopterygii</taxon>
        <taxon>Teleostei</taxon>
        <taxon>Neoteleostei</taxon>
        <taxon>Acanthomorphata</taxon>
        <taxon>Carangaria</taxon>
        <taxon>Carangiformes</taxon>
        <taxon>Carangidae</taxon>
        <taxon>Seriola</taxon>
    </lineage>
</organism>
<reference evidence="2" key="2">
    <citation type="submission" date="2025-09" db="UniProtKB">
        <authorList>
            <consortium name="Ensembl"/>
        </authorList>
    </citation>
    <scope>IDENTIFICATION</scope>
</reference>
<evidence type="ECO:0000313" key="3">
    <source>
        <dbReference type="Proteomes" id="UP000261360"/>
    </source>
</evidence>
<keyword evidence="1" id="KW-1133">Transmembrane helix</keyword>
<evidence type="ECO:0000256" key="1">
    <source>
        <dbReference type="SAM" id="Phobius"/>
    </source>
</evidence>
<feature type="transmembrane region" description="Helical" evidence="1">
    <location>
        <begin position="104"/>
        <end position="125"/>
    </location>
</feature>
<name>A0A3B4XUJ0_SERLL</name>
<dbReference type="AlphaFoldDB" id="A0A3B4XUJ0"/>
<dbReference type="Proteomes" id="UP000261360">
    <property type="component" value="Unplaced"/>
</dbReference>
<dbReference type="Ensembl" id="ENSSLDT00000021116.1">
    <property type="protein sequence ID" value="ENSSLDP00000020432.1"/>
    <property type="gene ID" value="ENSSLDG00000015997.1"/>
</dbReference>
<accession>A0A3B4XUJ0</accession>